<dbReference type="STRING" id="1227496.C489_11655"/>
<dbReference type="SUPFAM" id="SSF55785">
    <property type="entry name" value="PYP-like sensor domain (PAS domain)"/>
    <property type="match status" value="1"/>
</dbReference>
<gene>
    <name evidence="5" type="ORF">C489_11655</name>
</gene>
<dbReference type="InterPro" id="IPR035965">
    <property type="entry name" value="PAS-like_dom_sf"/>
</dbReference>
<dbReference type="AlphaFoldDB" id="L9Y077"/>
<dbReference type="Proteomes" id="UP000011632">
    <property type="component" value="Unassembled WGS sequence"/>
</dbReference>
<sequence length="1087" mass="116661">MSDGTATVVGDALCVLVAGDSDPADDAMAALAARFDGVSLLRERTLEGARQRLADREVHCVVCPFAPTEDGPTPADATLERLAARADDRPIIAVTDETAADRALEAGASDVVGRDESAAVLAARVGNAAERERYRLVAERSDRRHRSILEHAAAAVWVCDANGEIEYASPAVESRMGYTPTELERTTITRLVHPDDREAVRETIASAAAAPIGTTDRVTCRLGHADGTWHVADLVCTNRLADPALEGVVVTRTGPGAATDATAGSDDARAGLERLEDAFFTLGPRGEIRYANRAAERLLAGIADRSIDGDIRTGTVVWELLPDRFGTTLADRVREAETTESVVEFEPTDPELEADLFVAVHPGDDGISVHVRESSPGAASDAAATDRDRLALLESVVDALDEGIAVLEGSTVQLANPALLDLAETDSLVGRDLEVVFDDDLAATIRERAQSPVVRWMDPVTGEFATDATASVDVFVAPLPDPDRTLCVVRDRRESRAAALSTIRRTVATLRRAETPAAIRESVTDAVRECADADAAVWYRADDDHLRPATVTTRETTAERAPGGDGPGIEPSPINPADTPFAGLLESGEPTVYDRAEFGDALSRAGLRAERLLAVPVADRGLVLATSTEPMAFDGIETESLEILSDAAGPALAALECAESLRTCQRDRDRVRSAAERAEHVWDDARTLLDADTRETVERRLCEAVVSLEPTEPADGIELAWVGRADDARERIVPETWAGRDGEFLESMTVPLDRAADSPTGTAATTRDPAVVETLETDAAGRPPDGDGDDRRNRLLERGFRAALRVPIESDDRRYGTLTAYAGRSAAFDDATRRACDRLATIAGEAIAAIETRRALLADRVTELEVVCRDDAEPLSAIAHRLGRRVDVRAVIPRSSGGSTVFCSLPEAAVDAERDAVRETVGSLPAVDSLSIAGRGSGETVLEIGLAESAEPSVARTIADHGGVLRSLAPVDDRTRLTIDLGEPVSVRSFLRALEAIHPGTELVARRDRDRPPRATRPFETLAADLSERQRRTLEAAYYGGFFEWPRERTGEEVAESLGVSQPTFSRHLRIAQRKLFTLLFDGRGGE</sequence>
<accession>L9Y077</accession>
<feature type="region of interest" description="Disordered" evidence="3">
    <location>
        <begin position="548"/>
        <end position="585"/>
    </location>
</feature>
<dbReference type="Gene3D" id="3.30.450.40">
    <property type="match status" value="2"/>
</dbReference>
<dbReference type="Gene3D" id="3.30.450.20">
    <property type="entry name" value="PAS domain"/>
    <property type="match status" value="3"/>
</dbReference>
<feature type="domain" description="PAS" evidence="4">
    <location>
        <begin position="141"/>
        <end position="211"/>
    </location>
</feature>
<evidence type="ECO:0000256" key="3">
    <source>
        <dbReference type="SAM" id="MobiDB-lite"/>
    </source>
</evidence>
<protein>
    <submittedName>
        <fullName evidence="5">PAS sensor protein</fullName>
    </submittedName>
</protein>
<dbReference type="OrthoDB" id="186758at2157"/>
<dbReference type="PATRIC" id="fig|1227496.3.peg.2358"/>
<evidence type="ECO:0000256" key="1">
    <source>
        <dbReference type="ARBA" id="ARBA00023015"/>
    </source>
</evidence>
<dbReference type="Pfam" id="PF04967">
    <property type="entry name" value="HTH_10"/>
    <property type="match status" value="1"/>
</dbReference>
<keyword evidence="2" id="KW-0804">Transcription</keyword>
<dbReference type="InterPro" id="IPR000014">
    <property type="entry name" value="PAS"/>
</dbReference>
<proteinExistence type="predicted"/>
<name>L9Y077_9EURY</name>
<evidence type="ECO:0000313" key="6">
    <source>
        <dbReference type="Proteomes" id="UP000011632"/>
    </source>
</evidence>
<dbReference type="InterPro" id="IPR013655">
    <property type="entry name" value="PAS_fold_3"/>
</dbReference>
<reference evidence="5 6" key="1">
    <citation type="journal article" date="2014" name="PLoS Genet.">
        <title>Phylogenetically driven sequencing of extremely halophilic archaea reveals strategies for static and dynamic osmo-response.</title>
        <authorList>
            <person name="Becker E.A."/>
            <person name="Seitzer P.M."/>
            <person name="Tritt A."/>
            <person name="Larsen D."/>
            <person name="Krusor M."/>
            <person name="Yao A.I."/>
            <person name="Wu D."/>
            <person name="Madern D."/>
            <person name="Eisen J.A."/>
            <person name="Darling A.E."/>
            <person name="Facciotti M.T."/>
        </authorList>
    </citation>
    <scope>NUCLEOTIDE SEQUENCE [LARGE SCALE GENOMIC DNA]</scope>
    <source>
        <strain evidence="5 6">JCM 10478</strain>
    </source>
</reference>
<dbReference type="PROSITE" id="PS50112">
    <property type="entry name" value="PAS"/>
    <property type="match status" value="1"/>
</dbReference>
<dbReference type="CDD" id="cd00130">
    <property type="entry name" value="PAS"/>
    <property type="match status" value="1"/>
</dbReference>
<evidence type="ECO:0000313" key="5">
    <source>
        <dbReference type="EMBL" id="ELY67117.1"/>
    </source>
</evidence>
<comment type="caution">
    <text evidence="5">The sequence shown here is derived from an EMBL/GenBank/DDBJ whole genome shotgun (WGS) entry which is preliminary data.</text>
</comment>
<dbReference type="InterPro" id="IPR007050">
    <property type="entry name" value="HTH_bacterioopsin"/>
</dbReference>
<dbReference type="Pfam" id="PF13185">
    <property type="entry name" value="GAF_2"/>
    <property type="match status" value="1"/>
</dbReference>
<dbReference type="NCBIfam" id="TIGR00229">
    <property type="entry name" value="sensory_box"/>
    <property type="match status" value="1"/>
</dbReference>
<feature type="compositionally biased region" description="Low complexity" evidence="3">
    <location>
        <begin position="548"/>
        <end position="561"/>
    </location>
</feature>
<dbReference type="EMBL" id="AOID01000031">
    <property type="protein sequence ID" value="ELY67117.1"/>
    <property type="molecule type" value="Genomic_DNA"/>
</dbReference>
<dbReference type="Pfam" id="PF13188">
    <property type="entry name" value="PAS_8"/>
    <property type="match status" value="1"/>
</dbReference>
<dbReference type="SMART" id="SM00065">
    <property type="entry name" value="GAF"/>
    <property type="match status" value="2"/>
</dbReference>
<dbReference type="InterPro" id="IPR029016">
    <property type="entry name" value="GAF-like_dom_sf"/>
</dbReference>
<dbReference type="PANTHER" id="PTHR34236">
    <property type="entry name" value="DIMETHYL SULFOXIDE REDUCTASE TRANSCRIPTIONAL ACTIVATOR"/>
    <property type="match status" value="1"/>
</dbReference>
<dbReference type="PANTHER" id="PTHR34236:SF1">
    <property type="entry name" value="DIMETHYL SULFOXIDE REDUCTASE TRANSCRIPTIONAL ACTIVATOR"/>
    <property type="match status" value="1"/>
</dbReference>
<dbReference type="Pfam" id="PF15915">
    <property type="entry name" value="BAT"/>
    <property type="match status" value="1"/>
</dbReference>
<dbReference type="InterPro" id="IPR003018">
    <property type="entry name" value="GAF"/>
</dbReference>
<evidence type="ECO:0000259" key="4">
    <source>
        <dbReference type="PROSITE" id="PS50112"/>
    </source>
</evidence>
<dbReference type="RefSeq" id="WP_006431414.1">
    <property type="nucleotide sequence ID" value="NZ_AOID01000031.1"/>
</dbReference>
<dbReference type="InterPro" id="IPR031803">
    <property type="entry name" value="BAT_GAF/HTH-assoc"/>
</dbReference>
<keyword evidence="1" id="KW-0805">Transcription regulation</keyword>
<dbReference type="Pfam" id="PF08447">
    <property type="entry name" value="PAS_3"/>
    <property type="match status" value="1"/>
</dbReference>
<dbReference type="SUPFAM" id="SSF55781">
    <property type="entry name" value="GAF domain-like"/>
    <property type="match status" value="2"/>
</dbReference>
<dbReference type="SMART" id="SM00091">
    <property type="entry name" value="PAS"/>
    <property type="match status" value="3"/>
</dbReference>
<keyword evidence="6" id="KW-1185">Reference proteome</keyword>
<evidence type="ECO:0000256" key="2">
    <source>
        <dbReference type="ARBA" id="ARBA00023163"/>
    </source>
</evidence>
<organism evidence="5 6">
    <name type="scientific">Natrinema versiforme JCM 10478</name>
    <dbReference type="NCBI Taxonomy" id="1227496"/>
    <lineage>
        <taxon>Archaea</taxon>
        <taxon>Methanobacteriati</taxon>
        <taxon>Methanobacteriota</taxon>
        <taxon>Stenosarchaea group</taxon>
        <taxon>Halobacteria</taxon>
        <taxon>Halobacteriales</taxon>
        <taxon>Natrialbaceae</taxon>
        <taxon>Natrinema</taxon>
    </lineage>
</organism>